<accession>A0A176S186</accession>
<keyword evidence="1" id="KW-0808">Transferase</keyword>
<sequence>MRDVAQMIPKHILDSLTVLPYVRGAQILDVGTGAGLPGLRR</sequence>
<dbReference type="GO" id="GO:0005737">
    <property type="term" value="C:cytoplasm"/>
    <property type="evidence" value="ECO:0007669"/>
    <property type="project" value="InterPro"/>
</dbReference>
<dbReference type="Proteomes" id="UP000076962">
    <property type="component" value="Unassembled WGS sequence"/>
</dbReference>
<organism evidence="1 2">
    <name type="scientific">Candidatus Thiomargarita nelsonii</name>
    <dbReference type="NCBI Taxonomy" id="1003181"/>
    <lineage>
        <taxon>Bacteria</taxon>
        <taxon>Pseudomonadati</taxon>
        <taxon>Pseudomonadota</taxon>
        <taxon>Gammaproteobacteria</taxon>
        <taxon>Thiotrichales</taxon>
        <taxon>Thiotrichaceae</taxon>
        <taxon>Thiomargarita</taxon>
    </lineage>
</organism>
<gene>
    <name evidence="1" type="ORF">THIOM_002383</name>
</gene>
<dbReference type="Gene3D" id="3.40.50.150">
    <property type="entry name" value="Vaccinia Virus protein VP39"/>
    <property type="match status" value="1"/>
</dbReference>
<dbReference type="InterPro" id="IPR029063">
    <property type="entry name" value="SAM-dependent_MTases_sf"/>
</dbReference>
<dbReference type="InterPro" id="IPR003682">
    <property type="entry name" value="rRNA_ssu_MeTfrase_G"/>
</dbReference>
<dbReference type="EMBL" id="LUTY01001353">
    <property type="protein sequence ID" value="OAD21842.1"/>
    <property type="molecule type" value="Genomic_DNA"/>
</dbReference>
<keyword evidence="2" id="KW-1185">Reference proteome</keyword>
<dbReference type="Pfam" id="PF02527">
    <property type="entry name" value="GidB"/>
    <property type="match status" value="1"/>
</dbReference>
<comment type="caution">
    <text evidence="1">The sequence shown here is derived from an EMBL/GenBank/DDBJ whole genome shotgun (WGS) entry which is preliminary data.</text>
</comment>
<keyword evidence="1" id="KW-0489">Methyltransferase</keyword>
<dbReference type="SUPFAM" id="SSF53335">
    <property type="entry name" value="S-adenosyl-L-methionine-dependent methyltransferases"/>
    <property type="match status" value="1"/>
</dbReference>
<reference evidence="1 2" key="1">
    <citation type="submission" date="2016-05" db="EMBL/GenBank/DDBJ databases">
        <title>Single-cell genome of chain-forming Candidatus Thiomargarita nelsonii and comparison to other large sulfur-oxidizing bacteria.</title>
        <authorList>
            <person name="Winkel M."/>
            <person name="Salman V."/>
            <person name="Woyke T."/>
            <person name="Schulz-Vogt H."/>
            <person name="Richter M."/>
            <person name="Flood B."/>
            <person name="Bailey J."/>
            <person name="Amann R."/>
            <person name="Mussmann M."/>
        </authorList>
    </citation>
    <scope>NUCLEOTIDE SEQUENCE [LARGE SCALE GENOMIC DNA]</scope>
    <source>
        <strain evidence="1 2">THI036</strain>
    </source>
</reference>
<protein>
    <submittedName>
        <fullName evidence="1">Methyltransferase GidB</fullName>
    </submittedName>
</protein>
<evidence type="ECO:0000313" key="2">
    <source>
        <dbReference type="Proteomes" id="UP000076962"/>
    </source>
</evidence>
<proteinExistence type="predicted"/>
<evidence type="ECO:0000313" key="1">
    <source>
        <dbReference type="EMBL" id="OAD21842.1"/>
    </source>
</evidence>
<name>A0A176S186_9GAMM</name>
<dbReference type="AlphaFoldDB" id="A0A176S186"/>
<dbReference type="GO" id="GO:0008649">
    <property type="term" value="F:rRNA methyltransferase activity"/>
    <property type="evidence" value="ECO:0007669"/>
    <property type="project" value="InterPro"/>
</dbReference>